<proteinExistence type="predicted"/>
<organism evidence="1 2">
    <name type="scientific">Geomonas propionica</name>
    <dbReference type="NCBI Taxonomy" id="2798582"/>
    <lineage>
        <taxon>Bacteria</taxon>
        <taxon>Pseudomonadati</taxon>
        <taxon>Thermodesulfobacteriota</taxon>
        <taxon>Desulfuromonadia</taxon>
        <taxon>Geobacterales</taxon>
        <taxon>Geobacteraceae</taxon>
        <taxon>Geomonas</taxon>
    </lineage>
</organism>
<dbReference type="RefSeq" id="WP_199396663.1">
    <property type="nucleotide sequence ID" value="NZ_JAEMHK010000017.1"/>
</dbReference>
<dbReference type="Pfam" id="PF14022">
    <property type="entry name" value="DUF4238"/>
    <property type="match status" value="1"/>
</dbReference>
<protein>
    <submittedName>
        <fullName evidence="1">DUF4238 domain-containing protein</fullName>
    </submittedName>
</protein>
<sequence length="373" mass="43039">MASNKNQHFVPRCYLREFTLSSENKAINVYNIDTNRCIPKAPVKNQCSRDYFYGKDEKLESAIQLVESAYAYALRDIINGPRQLTDGQTNVLKRFWLLQYLRTEAASRRSVETNKGLTEVAGLQGDDFSLGIKEAVQMAMKTYASNMNVIDDLKICLIYNKTDFPFVTSDDPAVLSNKWHLNDWRTRFGSFGLSTCGDLLFLPLTPKIMCIAYDSDVYSISNKDGWATISHINDVKAFNEHQFLNCRANIFLKNVEHQSFVCESFDEISHHRPHERHRINYAVLDCSNGKYSTYKVVDLAEADGHQQAIIHTETIHHRPATWPSVIGWRINGRVYTNRSGLGYLREYHLAEHQGFYKEPITLRKKHPKDQNNW</sequence>
<gene>
    <name evidence="1" type="ORF">JFN90_18820</name>
</gene>
<evidence type="ECO:0000313" key="1">
    <source>
        <dbReference type="EMBL" id="MBJ6802184.1"/>
    </source>
</evidence>
<keyword evidence="2" id="KW-1185">Reference proteome</keyword>
<name>A0ABS0YW35_9BACT</name>
<dbReference type="EMBL" id="JAEMHK010000017">
    <property type="protein sequence ID" value="MBJ6802184.1"/>
    <property type="molecule type" value="Genomic_DNA"/>
</dbReference>
<accession>A0ABS0YW35</accession>
<dbReference type="InterPro" id="IPR025332">
    <property type="entry name" value="DUF4238"/>
</dbReference>
<reference evidence="1 2" key="1">
    <citation type="submission" date="2020-12" db="EMBL/GenBank/DDBJ databases">
        <title>Geomonas sp. Red259, isolated from paddy soil.</title>
        <authorList>
            <person name="Xu Z."/>
            <person name="Zhang Z."/>
            <person name="Masuda Y."/>
            <person name="Itoh H."/>
            <person name="Senoo K."/>
        </authorList>
    </citation>
    <scope>NUCLEOTIDE SEQUENCE [LARGE SCALE GENOMIC DNA]</scope>
    <source>
        <strain evidence="1 2">Red259</strain>
    </source>
</reference>
<comment type="caution">
    <text evidence="1">The sequence shown here is derived from an EMBL/GenBank/DDBJ whole genome shotgun (WGS) entry which is preliminary data.</text>
</comment>
<evidence type="ECO:0000313" key="2">
    <source>
        <dbReference type="Proteomes" id="UP000641025"/>
    </source>
</evidence>
<dbReference type="Proteomes" id="UP000641025">
    <property type="component" value="Unassembled WGS sequence"/>
</dbReference>